<dbReference type="Proteomes" id="UP000815677">
    <property type="component" value="Unassembled WGS sequence"/>
</dbReference>
<evidence type="ECO:0000313" key="1">
    <source>
        <dbReference type="EMBL" id="GAT45248.1"/>
    </source>
</evidence>
<dbReference type="InterPro" id="IPR008547">
    <property type="entry name" value="DUF829_TMEM53"/>
</dbReference>
<accession>A0ABQ0L256</accession>
<dbReference type="EMBL" id="DF841026">
    <property type="protein sequence ID" value="GAT45248.1"/>
    <property type="molecule type" value="Genomic_DNA"/>
</dbReference>
<proteinExistence type="predicted"/>
<dbReference type="Pfam" id="PF05705">
    <property type="entry name" value="DUF829"/>
    <property type="match status" value="1"/>
</dbReference>
<reference evidence="1" key="1">
    <citation type="submission" date="2014-09" db="EMBL/GenBank/DDBJ databases">
        <title>Genome sequence of the luminous mushroom Mycena chlorophos for searching fungal bioluminescence genes.</title>
        <authorList>
            <person name="Tanaka Y."/>
            <person name="Kasuga D."/>
            <person name="Oba Y."/>
            <person name="Hase S."/>
            <person name="Sato K."/>
            <person name="Oba Y."/>
            <person name="Sakakibara Y."/>
        </authorList>
    </citation>
    <scope>NUCLEOTIDE SEQUENCE</scope>
</reference>
<organism evidence="1 2">
    <name type="scientific">Mycena chlorophos</name>
    <name type="common">Agaric fungus</name>
    <name type="synonym">Agaricus chlorophos</name>
    <dbReference type="NCBI Taxonomy" id="658473"/>
    <lineage>
        <taxon>Eukaryota</taxon>
        <taxon>Fungi</taxon>
        <taxon>Dikarya</taxon>
        <taxon>Basidiomycota</taxon>
        <taxon>Agaricomycotina</taxon>
        <taxon>Agaricomycetes</taxon>
        <taxon>Agaricomycetidae</taxon>
        <taxon>Agaricales</taxon>
        <taxon>Marasmiineae</taxon>
        <taxon>Mycenaceae</taxon>
        <taxon>Mycena</taxon>
    </lineage>
</organism>
<gene>
    <name evidence="1" type="ORF">MCHLO_02835</name>
</gene>
<evidence type="ECO:0000313" key="2">
    <source>
        <dbReference type="Proteomes" id="UP000815677"/>
    </source>
</evidence>
<keyword evidence="2" id="KW-1185">Reference proteome</keyword>
<name>A0ABQ0L256_MYCCL</name>
<sequence length="141" mass="15667">MSWTRPASLAQITEFCHWRSSPNVGGESSYPEFRVGENGYGVESPQLVMIFGWADAKLPQIMYYSDMYATMHPNTPQLIVECDNAAVGLGTTSMNMARMKPVAEYLLSLDMLRDKNCKWLIHTLSSGASMTSPNIGLMSPH</sequence>
<protein>
    <submittedName>
        <fullName evidence="1">Uncharacterized protein</fullName>
    </submittedName>
</protein>